<evidence type="ECO:0000313" key="1">
    <source>
        <dbReference type="EMBL" id="SFO39036.1"/>
    </source>
</evidence>
<reference evidence="2" key="1">
    <citation type="submission" date="2016-10" db="EMBL/GenBank/DDBJ databases">
        <authorList>
            <person name="Varghese N."/>
            <person name="Submissions S."/>
        </authorList>
    </citation>
    <scope>NUCLEOTIDE SEQUENCE [LARGE SCALE GENOMIC DNA]</scope>
    <source>
        <strain evidence="2">DSM 43161</strain>
    </source>
</reference>
<dbReference type="AlphaFoldDB" id="A0A1I5GT59"/>
<dbReference type="Proteomes" id="UP000183642">
    <property type="component" value="Unassembled WGS sequence"/>
</dbReference>
<accession>A0A1I5GT59</accession>
<gene>
    <name evidence="1" type="ORF">SAMN05660359_03104</name>
</gene>
<evidence type="ECO:0000313" key="2">
    <source>
        <dbReference type="Proteomes" id="UP000183642"/>
    </source>
</evidence>
<evidence type="ECO:0008006" key="3">
    <source>
        <dbReference type="Google" id="ProtNLM"/>
    </source>
</evidence>
<dbReference type="OrthoDB" id="8481162at2"/>
<proteinExistence type="predicted"/>
<dbReference type="EMBL" id="FOWE01000007">
    <property type="protein sequence ID" value="SFO39036.1"/>
    <property type="molecule type" value="Genomic_DNA"/>
</dbReference>
<sequence>MSTDTSTDTSTGTALAPDARAAALRSLDRLVGRWTVSGPGGHGGEVRYAWADGGCWLVQHVDLRSGDEHDRGVEYIGWDETAGELRSHFFGSRGELLEYTYRVEGDLLTIWFGGTDSPARFEGRFSADGTVNAGAWRWPGGGYETTMTRAG</sequence>
<organism evidence="1 2">
    <name type="scientific">Geodermatophilus obscurus</name>
    <dbReference type="NCBI Taxonomy" id="1861"/>
    <lineage>
        <taxon>Bacteria</taxon>
        <taxon>Bacillati</taxon>
        <taxon>Actinomycetota</taxon>
        <taxon>Actinomycetes</taxon>
        <taxon>Geodermatophilales</taxon>
        <taxon>Geodermatophilaceae</taxon>
        <taxon>Geodermatophilus</taxon>
    </lineage>
</organism>
<protein>
    <recommendedName>
        <fullName evidence="3">DUF1579 domain-containing protein</fullName>
    </recommendedName>
</protein>
<dbReference type="RefSeq" id="WP_075014428.1">
    <property type="nucleotide sequence ID" value="NZ_FOWE01000007.1"/>
</dbReference>
<keyword evidence="2" id="KW-1185">Reference proteome</keyword>
<name>A0A1I5GT59_9ACTN</name>